<dbReference type="EMBL" id="JAOQIO010000040">
    <property type="protein sequence ID" value="MCU6793265.1"/>
    <property type="molecule type" value="Genomic_DNA"/>
</dbReference>
<organism evidence="10 11">
    <name type="scientific">Paenibacillus baimaensis</name>
    <dbReference type="NCBI Taxonomy" id="2982185"/>
    <lineage>
        <taxon>Bacteria</taxon>
        <taxon>Bacillati</taxon>
        <taxon>Bacillota</taxon>
        <taxon>Bacilli</taxon>
        <taxon>Bacillales</taxon>
        <taxon>Paenibacillaceae</taxon>
        <taxon>Paenibacillus</taxon>
    </lineage>
</organism>
<dbReference type="InterPro" id="IPR038501">
    <property type="entry name" value="Spore_GerAC_C_sf"/>
</dbReference>
<dbReference type="RefSeq" id="WP_262684569.1">
    <property type="nucleotide sequence ID" value="NZ_JAOQIO010000040.1"/>
</dbReference>
<protein>
    <submittedName>
        <fullName evidence="10">Ger(X)C family spore germination protein</fullName>
    </submittedName>
</protein>
<comment type="caution">
    <text evidence="10">The sequence shown here is derived from an EMBL/GenBank/DDBJ whole genome shotgun (WGS) entry which is preliminary data.</text>
</comment>
<keyword evidence="11" id="KW-1185">Reference proteome</keyword>
<evidence type="ECO:0000256" key="1">
    <source>
        <dbReference type="ARBA" id="ARBA00004635"/>
    </source>
</evidence>
<gene>
    <name evidence="10" type="ORF">OB236_14180</name>
</gene>
<sequence length="385" mass="43987">MRIKKTGLLFAAILLLLPLTGCWDRRELNDRLFDLGSGIDSLDDGKILLIGQFMIPLESKGTGAGEKKSYFIETGTGKTLPESIFDLQVKLSRNITRGHRRNIYFGEDTAKAGISDIMDSITRDPDSRLKTDIWVVKGKNALDFMQMSYPLEKMPVIATSKIRENIGKQIGNSLLEFLIESNAEGSGPTLPAIDIQYDPKLKKNTFSIYGRAILNHKQQLVGYFDAMESAYRLWVVKETNRMPITVPMSSNRKETFSVEIQQTRCKVHTEVEGDRVEIDVKLNGNATIQESNTTLELRNNENLRKYEEKLNSHIEKAMLSMIQKAQKQFHIDVFHFGRAISRQHPREWKDLSSRWEQEFTDAQITVHSRVKIKRIGLQGPPPYIQ</sequence>
<feature type="domain" description="Spore germination protein N-terminal" evidence="9">
    <location>
        <begin position="24"/>
        <end position="195"/>
    </location>
</feature>
<evidence type="ECO:0000256" key="7">
    <source>
        <dbReference type="ARBA" id="ARBA00023288"/>
    </source>
</evidence>
<dbReference type="PANTHER" id="PTHR35789:SF1">
    <property type="entry name" value="SPORE GERMINATION PROTEIN B3"/>
    <property type="match status" value="1"/>
</dbReference>
<reference evidence="10 11" key="1">
    <citation type="submission" date="2022-09" db="EMBL/GenBank/DDBJ databases">
        <authorList>
            <person name="Han X.L."/>
            <person name="Wang Q."/>
            <person name="Lu T."/>
        </authorList>
    </citation>
    <scope>NUCLEOTIDE SEQUENCE [LARGE SCALE GENOMIC DNA]</scope>
    <source>
        <strain evidence="10 11">WQ 127069</strain>
    </source>
</reference>
<evidence type="ECO:0000259" key="8">
    <source>
        <dbReference type="Pfam" id="PF05504"/>
    </source>
</evidence>
<dbReference type="PANTHER" id="PTHR35789">
    <property type="entry name" value="SPORE GERMINATION PROTEIN B3"/>
    <property type="match status" value="1"/>
</dbReference>
<dbReference type="Pfam" id="PF05504">
    <property type="entry name" value="Spore_GerAC"/>
    <property type="match status" value="1"/>
</dbReference>
<proteinExistence type="inferred from homology"/>
<evidence type="ECO:0000313" key="11">
    <source>
        <dbReference type="Proteomes" id="UP001652445"/>
    </source>
</evidence>
<keyword evidence="5" id="KW-0472">Membrane</keyword>
<feature type="domain" description="Spore germination GerAC-like C-terminal" evidence="8">
    <location>
        <begin position="210"/>
        <end position="376"/>
    </location>
</feature>
<evidence type="ECO:0000256" key="3">
    <source>
        <dbReference type="ARBA" id="ARBA00022544"/>
    </source>
</evidence>
<name>A0ABT2UF36_9BACL</name>
<evidence type="ECO:0000313" key="10">
    <source>
        <dbReference type="EMBL" id="MCU6793265.1"/>
    </source>
</evidence>
<dbReference type="InterPro" id="IPR008844">
    <property type="entry name" value="Spore_GerAC-like"/>
</dbReference>
<keyword evidence="7" id="KW-0449">Lipoprotein</keyword>
<evidence type="ECO:0000256" key="5">
    <source>
        <dbReference type="ARBA" id="ARBA00023136"/>
    </source>
</evidence>
<evidence type="ECO:0000256" key="2">
    <source>
        <dbReference type="ARBA" id="ARBA00007886"/>
    </source>
</evidence>
<dbReference type="Pfam" id="PF25198">
    <property type="entry name" value="Spore_GerAC_N"/>
    <property type="match status" value="1"/>
</dbReference>
<dbReference type="Gene3D" id="3.30.300.210">
    <property type="entry name" value="Nutrient germinant receptor protein C, domain 3"/>
    <property type="match status" value="1"/>
</dbReference>
<comment type="subcellular location">
    <subcellularLocation>
        <location evidence="1">Membrane</location>
        <topology evidence="1">Lipid-anchor</topology>
    </subcellularLocation>
</comment>
<keyword evidence="6" id="KW-0564">Palmitate</keyword>
<evidence type="ECO:0000256" key="6">
    <source>
        <dbReference type="ARBA" id="ARBA00023139"/>
    </source>
</evidence>
<dbReference type="NCBIfam" id="TIGR02887">
    <property type="entry name" value="spore_ger_x_C"/>
    <property type="match status" value="1"/>
</dbReference>
<comment type="similarity">
    <text evidence="2">Belongs to the GerABKC lipoprotein family.</text>
</comment>
<dbReference type="InterPro" id="IPR057336">
    <property type="entry name" value="GerAC_N"/>
</dbReference>
<dbReference type="Proteomes" id="UP001652445">
    <property type="component" value="Unassembled WGS sequence"/>
</dbReference>
<dbReference type="InterPro" id="IPR046953">
    <property type="entry name" value="Spore_GerAC-like_C"/>
</dbReference>
<dbReference type="Gene3D" id="6.20.190.10">
    <property type="entry name" value="Nutrient germinant receptor protein C, domain 1"/>
    <property type="match status" value="1"/>
</dbReference>
<evidence type="ECO:0000256" key="4">
    <source>
        <dbReference type="ARBA" id="ARBA00022729"/>
    </source>
</evidence>
<keyword evidence="4" id="KW-0732">Signal</keyword>
<evidence type="ECO:0000259" key="9">
    <source>
        <dbReference type="Pfam" id="PF25198"/>
    </source>
</evidence>
<accession>A0ABT2UF36</accession>
<keyword evidence="3" id="KW-0309">Germination</keyword>